<evidence type="ECO:0000256" key="13">
    <source>
        <dbReference type="ARBA" id="ARBA00022967"/>
    </source>
</evidence>
<dbReference type="EC" id="7.1.1.9" evidence="6 19"/>
<dbReference type="InterPro" id="IPR023615">
    <property type="entry name" value="Cyt_c_Oxase_su1_BS"/>
</dbReference>
<accession>A0A2R4K2V5</accession>
<feature type="domain" description="Cytochrome oxidase subunit I profile" evidence="21">
    <location>
        <begin position="1"/>
        <end position="499"/>
    </location>
</feature>
<keyword evidence="10 19" id="KW-0679">Respiratory chain</keyword>
<keyword evidence="17 19" id="KW-0186">Copper</keyword>
<evidence type="ECO:0000256" key="15">
    <source>
        <dbReference type="ARBA" id="ARBA00022989"/>
    </source>
</evidence>
<dbReference type="InterPro" id="IPR036927">
    <property type="entry name" value="Cyt_c_oxase-like_su1_sf"/>
</dbReference>
<evidence type="ECO:0000256" key="1">
    <source>
        <dbReference type="ARBA" id="ARBA00001935"/>
    </source>
</evidence>
<evidence type="ECO:0000313" key="22">
    <source>
        <dbReference type="EMBL" id="AVV48230.1"/>
    </source>
</evidence>
<geneLocation type="mitochondrion" evidence="22"/>
<dbReference type="InterPro" id="IPR000883">
    <property type="entry name" value="Cyt_C_Oxase_1"/>
</dbReference>
<feature type="transmembrane region" description="Helical" evidence="20">
    <location>
        <begin position="95"/>
        <end position="115"/>
    </location>
</feature>
<keyword evidence="9 19" id="KW-0349">Heme</keyword>
<dbReference type="FunFam" id="1.20.210.10:FF:000001">
    <property type="entry name" value="Cytochrome c oxidase subunit 1"/>
    <property type="match status" value="1"/>
</dbReference>
<evidence type="ECO:0000256" key="3">
    <source>
        <dbReference type="ARBA" id="ARBA00004141"/>
    </source>
</evidence>
<dbReference type="Gene3D" id="1.20.210.10">
    <property type="entry name" value="Cytochrome c oxidase-like, subunit I domain"/>
    <property type="match status" value="1"/>
</dbReference>
<evidence type="ECO:0000256" key="18">
    <source>
        <dbReference type="ARBA" id="ARBA00023136"/>
    </source>
</evidence>
<evidence type="ECO:0000259" key="21">
    <source>
        <dbReference type="PROSITE" id="PS50855"/>
    </source>
</evidence>
<dbReference type="EMBL" id="MG977085">
    <property type="protein sequence ID" value="AVV48230.1"/>
    <property type="molecule type" value="Genomic_DNA"/>
</dbReference>
<dbReference type="PROSITE" id="PS00077">
    <property type="entry name" value="COX1_CUB"/>
    <property type="match status" value="1"/>
</dbReference>
<evidence type="ECO:0000256" key="12">
    <source>
        <dbReference type="ARBA" id="ARBA00022723"/>
    </source>
</evidence>
<evidence type="ECO:0000256" key="11">
    <source>
        <dbReference type="ARBA" id="ARBA00022692"/>
    </source>
</evidence>
<dbReference type="UniPathway" id="UPA00705"/>
<feature type="transmembrane region" description="Helical" evidence="20">
    <location>
        <begin position="365"/>
        <end position="386"/>
    </location>
</feature>
<name>A0A2R4K2V5_9BILA</name>
<dbReference type="GO" id="GO:0006123">
    <property type="term" value="P:mitochondrial electron transport, cytochrome c to oxygen"/>
    <property type="evidence" value="ECO:0007669"/>
    <property type="project" value="TreeGrafter"/>
</dbReference>
<feature type="transmembrane region" description="Helical" evidence="20">
    <location>
        <begin position="436"/>
        <end position="459"/>
    </location>
</feature>
<comment type="subcellular location">
    <subcellularLocation>
        <location evidence="3">Membrane</location>
        <topology evidence="3">Multi-pass membrane protein</topology>
    </subcellularLocation>
    <subcellularLocation>
        <location evidence="19">Mitochondrion inner membrane</location>
        <topology evidence="19">Multi-pass membrane protein</topology>
    </subcellularLocation>
</comment>
<dbReference type="GO" id="GO:0046872">
    <property type="term" value="F:metal ion binding"/>
    <property type="evidence" value="ECO:0007669"/>
    <property type="project" value="UniProtKB-KW"/>
</dbReference>
<evidence type="ECO:0000256" key="2">
    <source>
        <dbReference type="ARBA" id="ARBA00001971"/>
    </source>
</evidence>
<comment type="cofactor">
    <cofactor evidence="1">
        <name>Cu cation</name>
        <dbReference type="ChEBI" id="CHEBI:23378"/>
    </cofactor>
</comment>
<evidence type="ECO:0000256" key="20">
    <source>
        <dbReference type="SAM" id="Phobius"/>
    </source>
</evidence>
<dbReference type="GO" id="GO:0045277">
    <property type="term" value="C:respiratory chain complex IV"/>
    <property type="evidence" value="ECO:0007669"/>
    <property type="project" value="InterPro"/>
</dbReference>
<keyword evidence="14 19" id="KW-0249">Electron transport</keyword>
<keyword evidence="13" id="KW-1278">Translocase</keyword>
<keyword evidence="11 19" id="KW-0812">Transmembrane</keyword>
<keyword evidence="8 19" id="KW-0813">Transport</keyword>
<feature type="transmembrane region" description="Helical" evidence="20">
    <location>
        <begin position="39"/>
        <end position="61"/>
    </location>
</feature>
<feature type="transmembrane region" description="Helical" evidence="20">
    <location>
        <begin position="398"/>
        <end position="416"/>
    </location>
</feature>
<evidence type="ECO:0000256" key="16">
    <source>
        <dbReference type="ARBA" id="ARBA00023004"/>
    </source>
</evidence>
<comment type="pathway">
    <text evidence="4 19">Energy metabolism; oxidative phosphorylation.</text>
</comment>
<dbReference type="GO" id="GO:0015990">
    <property type="term" value="P:electron transport coupled proton transport"/>
    <property type="evidence" value="ECO:0007669"/>
    <property type="project" value="TreeGrafter"/>
</dbReference>
<evidence type="ECO:0000256" key="10">
    <source>
        <dbReference type="ARBA" id="ARBA00022660"/>
    </source>
</evidence>
<keyword evidence="18 19" id="KW-0472">Membrane</keyword>
<feature type="transmembrane region" description="Helical" evidence="20">
    <location>
        <begin position="289"/>
        <end position="312"/>
    </location>
</feature>
<evidence type="ECO:0000256" key="5">
    <source>
        <dbReference type="ARBA" id="ARBA00009578"/>
    </source>
</evidence>
<comment type="similarity">
    <text evidence="5 19">Belongs to the heme-copper respiratory oxidase family.</text>
</comment>
<dbReference type="CDD" id="cd01663">
    <property type="entry name" value="Cyt_c_Oxidase_I"/>
    <property type="match status" value="1"/>
</dbReference>
<dbReference type="PRINTS" id="PR01165">
    <property type="entry name" value="CYCOXIDASEI"/>
</dbReference>
<evidence type="ECO:0000256" key="8">
    <source>
        <dbReference type="ARBA" id="ARBA00022448"/>
    </source>
</evidence>
<evidence type="ECO:0000256" key="17">
    <source>
        <dbReference type="ARBA" id="ARBA00023008"/>
    </source>
</evidence>
<comment type="cofactor">
    <cofactor evidence="2">
        <name>heme</name>
        <dbReference type="ChEBI" id="CHEBI:30413"/>
    </cofactor>
</comment>
<dbReference type="AlphaFoldDB" id="A0A2R4K2V5"/>
<sequence length="516" mass="57148">MGTLYFMFGLWAGMLGSGLSALIRVELSQPGGLMGNDQLYNVIVTAHAFMMIFFMVMPIMIGGFGNWLVPLMLGAPDMAFPRLNNMSFWLLPPAIYLLLMSSLVESGAGTGWTVYPPLSSSTAHSGSSVDLAIFSLHLAGASSILGAINFMTTVMNMRSHKMNMMRIPLMVWAVFITAILLLLSLPVLAGAITMLLTDRNLNTSFFDPAGGGDPILYQHLFWFFGHPEVYILIIPGFGVISHIVSFYSSKEEVFGVIGMIYAMLSIALLGFIVWGHHMFVVGMDVDTRAYFTSATMVIAVPTGVKVFSWLSTMNGTNPKFDAPMLWALGFIVLFTFGGLTGIVLANSSIDVVLHDTYYVTAHFHYVLSMGAVFTMFAGFTYWFPLFTGMTMNKYMAKAHFYTTFIGVNMTFFPQHFLGLAGMPRRYSDYSDSMSTWNLISSFGSTISFVGVCLFITLVVESMATKRMVIFSNSSPNMLEWSSRLPLDYHNPEQTLMITQKWGNSLKKMMVCQTLAT</sequence>
<evidence type="ECO:0000256" key="19">
    <source>
        <dbReference type="RuleBase" id="RU000369"/>
    </source>
</evidence>
<dbReference type="GO" id="GO:0005743">
    <property type="term" value="C:mitochondrial inner membrane"/>
    <property type="evidence" value="ECO:0007669"/>
    <property type="project" value="UniProtKB-SubCell"/>
</dbReference>
<evidence type="ECO:0000256" key="6">
    <source>
        <dbReference type="ARBA" id="ARBA00012949"/>
    </source>
</evidence>
<dbReference type="SUPFAM" id="SSF81442">
    <property type="entry name" value="Cytochrome c oxidase subunit I-like"/>
    <property type="match status" value="1"/>
</dbReference>
<organism evidence="22">
    <name type="scientific">Chiastosella watersi</name>
    <dbReference type="NCBI Taxonomy" id="2138264"/>
    <lineage>
        <taxon>Eukaryota</taxon>
        <taxon>Metazoa</taxon>
        <taxon>Spiralia</taxon>
        <taxon>Lophotrochozoa</taxon>
        <taxon>Bryozoa</taxon>
        <taxon>Gymnolaemata</taxon>
        <taxon>Cheilostomatida</taxon>
        <taxon>Flustrina</taxon>
        <taxon>Schizoporelloidea</taxon>
        <taxon>Escharinidae</taxon>
        <taxon>Chiastosella</taxon>
    </lineage>
</organism>
<feature type="transmembrane region" description="Helical" evidence="20">
    <location>
        <begin position="324"/>
        <end position="345"/>
    </location>
</feature>
<dbReference type="GO" id="GO:0020037">
    <property type="term" value="F:heme binding"/>
    <property type="evidence" value="ECO:0007669"/>
    <property type="project" value="InterPro"/>
</dbReference>
<comment type="catalytic activity">
    <reaction evidence="19">
        <text>4 Fe(II)-[cytochrome c] + O2 + 8 H(+)(in) = 4 Fe(III)-[cytochrome c] + 2 H2O + 4 H(+)(out)</text>
        <dbReference type="Rhea" id="RHEA:11436"/>
        <dbReference type="Rhea" id="RHEA-COMP:10350"/>
        <dbReference type="Rhea" id="RHEA-COMP:14399"/>
        <dbReference type="ChEBI" id="CHEBI:15377"/>
        <dbReference type="ChEBI" id="CHEBI:15378"/>
        <dbReference type="ChEBI" id="CHEBI:15379"/>
        <dbReference type="ChEBI" id="CHEBI:29033"/>
        <dbReference type="ChEBI" id="CHEBI:29034"/>
        <dbReference type="EC" id="7.1.1.9"/>
    </reaction>
</comment>
<keyword evidence="16 19" id="KW-0408">Iron</keyword>
<dbReference type="PANTHER" id="PTHR10422:SF18">
    <property type="entry name" value="CYTOCHROME C OXIDASE SUBUNIT 1"/>
    <property type="match status" value="1"/>
</dbReference>
<keyword evidence="19" id="KW-0999">Mitochondrion inner membrane</keyword>
<keyword evidence="12 19" id="KW-0479">Metal-binding</keyword>
<dbReference type="InterPro" id="IPR023616">
    <property type="entry name" value="Cyt_c_oxase-like_su1_dom"/>
</dbReference>
<feature type="transmembrane region" description="Helical" evidence="20">
    <location>
        <begin position="169"/>
        <end position="196"/>
    </location>
</feature>
<feature type="transmembrane region" description="Helical" evidence="20">
    <location>
        <begin position="135"/>
        <end position="157"/>
    </location>
</feature>
<feature type="transmembrane region" description="Helical" evidence="20">
    <location>
        <begin position="229"/>
        <end position="247"/>
    </location>
</feature>
<evidence type="ECO:0000256" key="9">
    <source>
        <dbReference type="ARBA" id="ARBA00022617"/>
    </source>
</evidence>
<gene>
    <name evidence="22" type="primary">COX1</name>
</gene>
<dbReference type="Pfam" id="PF00115">
    <property type="entry name" value="COX1"/>
    <property type="match status" value="1"/>
</dbReference>
<protein>
    <recommendedName>
        <fullName evidence="7 19">Cytochrome c oxidase subunit 1</fullName>
        <ecNumber evidence="6 19">7.1.1.9</ecNumber>
    </recommendedName>
</protein>
<evidence type="ECO:0000256" key="4">
    <source>
        <dbReference type="ARBA" id="ARBA00004673"/>
    </source>
</evidence>
<keyword evidence="15 20" id="KW-1133">Transmembrane helix</keyword>
<feature type="transmembrane region" description="Helical" evidence="20">
    <location>
        <begin position="254"/>
        <end position="277"/>
    </location>
</feature>
<evidence type="ECO:0000256" key="7">
    <source>
        <dbReference type="ARBA" id="ARBA00015947"/>
    </source>
</evidence>
<comment type="function">
    <text evidence="19">Component of the cytochrome c oxidase, the last enzyme in the mitochondrial electron transport chain which drives oxidative phosphorylation. The respiratory chain contains 3 multisubunit complexes succinate dehydrogenase (complex II, CII), ubiquinol-cytochrome c oxidoreductase (cytochrome b-c1 complex, complex III, CIII) and cytochrome c oxidase (complex IV, CIV), that cooperate to transfer electrons derived from NADH and succinate to molecular oxygen, creating an electrochemical gradient over the inner membrane that drives transmembrane transport and the ATP synthase. Cytochrome c oxidase is the component of the respiratory chain that catalyzes the reduction of oxygen to water. Electrons originating from reduced cytochrome c in the intermembrane space (IMS) are transferred via the dinuclear copper A center (CU(A)) of subunit 2 and heme A of subunit 1 to the active site in subunit 1, a binuclear center (BNC) formed by heme A3 and copper B (CU(B)). The BNC reduces molecular oxygen to 2 water molecules using 4 electrons from cytochrome c in the IMS and 4 protons from the mitochondrial matrix.</text>
</comment>
<evidence type="ECO:0000256" key="14">
    <source>
        <dbReference type="ARBA" id="ARBA00022982"/>
    </source>
</evidence>
<feature type="transmembrane region" description="Helical" evidence="20">
    <location>
        <begin position="6"/>
        <end position="27"/>
    </location>
</feature>
<reference evidence="22" key="1">
    <citation type="submission" date="2018-02" db="EMBL/GenBank/DDBJ databases">
        <title>Bryozoan genera Fenestrulina and Microporella no longer a family; Multi-gene phylogeny supports separation.</title>
        <authorList>
            <person name="Orr R.J.S."/>
            <person name="Waeschenbach A."/>
            <person name="Enevoldsen E.L.G."/>
            <person name="Boeve J.P."/>
            <person name="Haugen M.N."/>
            <person name="Voje K.L."/>
            <person name="Porter J."/>
            <person name="Zagorsek K."/>
            <person name="Smith A."/>
            <person name="Dennis D."/>
            <person name="Liow L.H."/>
        </authorList>
    </citation>
    <scope>NUCLEOTIDE SEQUENCE</scope>
</reference>
<dbReference type="PANTHER" id="PTHR10422">
    <property type="entry name" value="CYTOCHROME C OXIDASE SUBUNIT 1"/>
    <property type="match status" value="1"/>
</dbReference>
<dbReference type="InterPro" id="IPR033944">
    <property type="entry name" value="Cyt_c_oxase_su1_dom"/>
</dbReference>
<keyword evidence="19 22" id="KW-0496">Mitochondrion</keyword>
<proteinExistence type="inferred from homology"/>
<dbReference type="PROSITE" id="PS50855">
    <property type="entry name" value="COX1"/>
    <property type="match status" value="1"/>
</dbReference>
<dbReference type="GO" id="GO:0004129">
    <property type="term" value="F:cytochrome-c oxidase activity"/>
    <property type="evidence" value="ECO:0007669"/>
    <property type="project" value="UniProtKB-EC"/>
</dbReference>